<evidence type="ECO:0000313" key="2">
    <source>
        <dbReference type="Proteomes" id="UP000319949"/>
    </source>
</evidence>
<reference evidence="1 2" key="1">
    <citation type="submission" date="2019-06" db="EMBL/GenBank/DDBJ databases">
        <title>Genomic Encyclopedia of Type Strains, Phase IV (KMG-V): Genome sequencing to study the core and pangenomes of soil and plant-associated prokaryotes.</title>
        <authorList>
            <person name="Whitman W."/>
        </authorList>
    </citation>
    <scope>NUCLEOTIDE SEQUENCE [LARGE SCALE GENOMIC DNA]</scope>
    <source>
        <strain evidence="1 2">BR 510</strain>
    </source>
</reference>
<sequence>MSKSTLAEGAGSFVFRDDGAVPSPRSMRVFSFCPRASDRRTRIVIAMHGVDRAAAEFRDLLAPQAERNGQIVLVPEFDPDQFPGVHAYNFGGVRRQPPDNAVLPRDHWNFETVDRLFHHVRDAIGSSRETFGLFGNSAGAQFVLRYLALNEAPSVDLAVAANCGCYMLPDLAKDYPDGMGGIGLDPGHLRKYLERPLVILLGDADNDPDDPHLPRWDEAMAQGPHRLARGLWHFEHCTQLAKSLGVELGWRLDIAPGAGHVDQMIYDRGADILKG</sequence>
<comment type="caution">
    <text evidence="1">The sequence shown here is derived from an EMBL/GenBank/DDBJ whole genome shotgun (WGS) entry which is preliminary data.</text>
</comment>
<evidence type="ECO:0008006" key="3">
    <source>
        <dbReference type="Google" id="ProtNLM"/>
    </source>
</evidence>
<dbReference type="STRING" id="1803665.GCA_001641335_04911"/>
<dbReference type="OrthoDB" id="332706at2"/>
<dbReference type="EMBL" id="VITK01000005">
    <property type="protein sequence ID" value="TWA98439.1"/>
    <property type="molecule type" value="Genomic_DNA"/>
</dbReference>
<dbReference type="Proteomes" id="UP000319949">
    <property type="component" value="Unassembled WGS sequence"/>
</dbReference>
<proteinExistence type="predicted"/>
<evidence type="ECO:0000313" key="1">
    <source>
        <dbReference type="EMBL" id="TWA98439.1"/>
    </source>
</evidence>
<dbReference type="AlphaFoldDB" id="A0A560DMU4"/>
<name>A0A560DMU4_9BRAD</name>
<accession>A0A560DMU4</accession>
<organism evidence="1 2">
    <name type="scientific">Bradyrhizobium stylosanthis</name>
    <dbReference type="NCBI Taxonomy" id="1803665"/>
    <lineage>
        <taxon>Bacteria</taxon>
        <taxon>Pseudomonadati</taxon>
        <taxon>Pseudomonadota</taxon>
        <taxon>Alphaproteobacteria</taxon>
        <taxon>Hyphomicrobiales</taxon>
        <taxon>Nitrobacteraceae</taxon>
        <taxon>Bradyrhizobium</taxon>
    </lineage>
</organism>
<dbReference type="InterPro" id="IPR029058">
    <property type="entry name" value="AB_hydrolase_fold"/>
</dbReference>
<dbReference type="Gene3D" id="3.40.50.1820">
    <property type="entry name" value="alpha/beta hydrolase"/>
    <property type="match status" value="1"/>
</dbReference>
<gene>
    <name evidence="1" type="ORF">FBZ96_105115</name>
</gene>
<dbReference type="RefSeq" id="WP_145664447.1">
    <property type="nucleotide sequence ID" value="NZ_VITK01000005.1"/>
</dbReference>
<dbReference type="SUPFAM" id="SSF53474">
    <property type="entry name" value="alpha/beta-Hydrolases"/>
    <property type="match status" value="1"/>
</dbReference>
<keyword evidence="2" id="KW-1185">Reference proteome</keyword>
<protein>
    <recommendedName>
        <fullName evidence="3">Esterase</fullName>
    </recommendedName>
</protein>